<dbReference type="EMBL" id="LT841358">
    <property type="protein sequence ID" value="SMH72621.1"/>
    <property type="molecule type" value="Genomic_DNA"/>
</dbReference>
<dbReference type="Proteomes" id="UP000230607">
    <property type="component" value="Chromosome 1"/>
</dbReference>
<keyword evidence="1" id="KW-0862">Zinc</keyword>
<dbReference type="Pfam" id="PF04434">
    <property type="entry name" value="SWIM"/>
    <property type="match status" value="1"/>
</dbReference>
<dbReference type="AlphaFoldDB" id="A0A2H1FIN0"/>
<gene>
    <name evidence="3" type="ORF">NCS_30461</name>
</gene>
<evidence type="ECO:0000313" key="3">
    <source>
        <dbReference type="EMBL" id="SMH72621.1"/>
    </source>
</evidence>
<evidence type="ECO:0000256" key="1">
    <source>
        <dbReference type="PROSITE-ProRule" id="PRU00325"/>
    </source>
</evidence>
<dbReference type="InterPro" id="IPR007527">
    <property type="entry name" value="Znf_SWIM"/>
</dbReference>
<sequence>MSTRSNIRIQSGNRKFQIYRHWDGYPEGVVPDLQEFFAWNKGRNDDLSYTIANFFYFFKRSAEENEVEQRKEDKKIEEITGPSWKNPTHLSGILTGYGIVEAQDPEPETWIEWFYVADLDERTITCYEIGRTDPLVCEHAELVFHSKHPLVAPEKRLLANGIAVVGNKFEVPSKTTPGQTYTVTLEPAHCNCAGFKYRKTCSHLKAAIAASGEAVAQ</sequence>
<keyword evidence="1" id="KW-0863">Zinc-finger</keyword>
<proteinExistence type="predicted"/>
<dbReference type="RefSeq" id="WP_157928359.1">
    <property type="nucleotide sequence ID" value="NZ_LT841358.1"/>
</dbReference>
<dbReference type="PROSITE" id="PS50966">
    <property type="entry name" value="ZF_SWIM"/>
    <property type="match status" value="1"/>
</dbReference>
<keyword evidence="4" id="KW-1185">Reference proteome</keyword>
<feature type="domain" description="SWIM-type" evidence="2">
    <location>
        <begin position="181"/>
        <end position="212"/>
    </location>
</feature>
<organism evidence="3 4">
    <name type="scientific">Candidatus Nitrosotalea okcheonensis</name>
    <dbReference type="NCBI Taxonomy" id="1903276"/>
    <lineage>
        <taxon>Archaea</taxon>
        <taxon>Nitrososphaerota</taxon>
        <taxon>Nitrososphaeria</taxon>
        <taxon>Nitrosotaleales</taxon>
        <taxon>Nitrosotaleaceae</taxon>
        <taxon>Nitrosotalea</taxon>
    </lineage>
</organism>
<name>A0A2H1FIN0_9ARCH</name>
<accession>A0A2H1FIN0</accession>
<dbReference type="GO" id="GO:0008270">
    <property type="term" value="F:zinc ion binding"/>
    <property type="evidence" value="ECO:0007669"/>
    <property type="project" value="UniProtKB-KW"/>
</dbReference>
<evidence type="ECO:0000313" key="4">
    <source>
        <dbReference type="Proteomes" id="UP000230607"/>
    </source>
</evidence>
<dbReference type="OrthoDB" id="254771at2157"/>
<protein>
    <recommendedName>
        <fullName evidence="2">SWIM-type domain-containing protein</fullName>
    </recommendedName>
</protein>
<keyword evidence="1" id="KW-0479">Metal-binding</keyword>
<reference evidence="4" key="1">
    <citation type="submission" date="2017-03" db="EMBL/GenBank/DDBJ databases">
        <authorList>
            <person name="Herbold C."/>
        </authorList>
    </citation>
    <scope>NUCLEOTIDE SEQUENCE [LARGE SCALE GENOMIC DNA]</scope>
</reference>
<evidence type="ECO:0000259" key="2">
    <source>
        <dbReference type="PROSITE" id="PS50966"/>
    </source>
</evidence>